<sequence length="77" mass="8821">MVLADTILLLFNIISLKINSLPWFRYPSGPFIILSLLLRIIKGEPSGLSFFKIKCIHKKIMEENNKNIKGASDIEFK</sequence>
<evidence type="ECO:0000313" key="1">
    <source>
        <dbReference type="EMBL" id="ATW23858.1"/>
    </source>
</evidence>
<protein>
    <submittedName>
        <fullName evidence="1">Uncharacterized protein</fullName>
    </submittedName>
</protein>
<dbReference type="KEGG" id="fwa:DCMF_02740"/>
<evidence type="ECO:0000313" key="2">
    <source>
        <dbReference type="Proteomes" id="UP000323521"/>
    </source>
</evidence>
<dbReference type="AlphaFoldDB" id="A0A3G1KN13"/>
<organism evidence="1 2">
    <name type="scientific">Formimonas warabiya</name>
    <dbReference type="NCBI Taxonomy" id="1761012"/>
    <lineage>
        <taxon>Bacteria</taxon>
        <taxon>Bacillati</taxon>
        <taxon>Bacillota</taxon>
        <taxon>Clostridia</taxon>
        <taxon>Eubacteriales</taxon>
        <taxon>Peptococcaceae</taxon>
        <taxon>Candidatus Formimonas</taxon>
    </lineage>
</organism>
<dbReference type="EMBL" id="CP017634">
    <property type="protein sequence ID" value="ATW23858.1"/>
    <property type="molecule type" value="Genomic_DNA"/>
</dbReference>
<accession>A0A3G1KN13</accession>
<dbReference type="Proteomes" id="UP000323521">
    <property type="component" value="Chromosome"/>
</dbReference>
<keyword evidence="2" id="KW-1185">Reference proteome</keyword>
<name>A0A3G1KN13_FORW1</name>
<reference evidence="1 2" key="1">
    <citation type="submission" date="2016-10" db="EMBL/GenBank/DDBJ databases">
        <title>Complete Genome Sequence of Peptococcaceae strain DCMF.</title>
        <authorList>
            <person name="Edwards R.J."/>
            <person name="Holland S.I."/>
            <person name="Deshpande N.P."/>
            <person name="Wong Y.K."/>
            <person name="Ertan H."/>
            <person name="Manefield M."/>
            <person name="Russell T.L."/>
            <person name="Lee M.J."/>
        </authorList>
    </citation>
    <scope>NUCLEOTIDE SEQUENCE [LARGE SCALE GENOMIC DNA]</scope>
    <source>
        <strain evidence="1 2">DCMF</strain>
    </source>
</reference>
<gene>
    <name evidence="1" type="ORF">DCMF_02740</name>
</gene>
<proteinExistence type="predicted"/>